<dbReference type="PANTHER" id="PTHR11360:SF315">
    <property type="entry name" value="TRANSPORTER MCH2-RELATED"/>
    <property type="match status" value="1"/>
</dbReference>
<feature type="transmembrane region" description="Helical" evidence="3">
    <location>
        <begin position="389"/>
        <end position="408"/>
    </location>
</feature>
<dbReference type="SUPFAM" id="SSF103473">
    <property type="entry name" value="MFS general substrate transporter"/>
    <property type="match status" value="1"/>
</dbReference>
<comment type="caution">
    <text evidence="4">The sequence shown here is derived from an EMBL/GenBank/DDBJ whole genome shotgun (WGS) entry which is preliminary data.</text>
</comment>
<keyword evidence="3" id="KW-1133">Transmembrane helix</keyword>
<evidence type="ECO:0000256" key="3">
    <source>
        <dbReference type="SAM" id="Phobius"/>
    </source>
</evidence>
<feature type="transmembrane region" description="Helical" evidence="3">
    <location>
        <begin position="274"/>
        <end position="296"/>
    </location>
</feature>
<proteinExistence type="inferred from homology"/>
<feature type="transmembrane region" description="Helical" evidence="3">
    <location>
        <begin position="340"/>
        <end position="358"/>
    </location>
</feature>
<evidence type="ECO:0000313" key="5">
    <source>
        <dbReference type="Proteomes" id="UP001610728"/>
    </source>
</evidence>
<feature type="transmembrane region" description="Helical" evidence="3">
    <location>
        <begin position="167"/>
        <end position="186"/>
    </location>
</feature>
<dbReference type="Gene3D" id="1.20.1250.20">
    <property type="entry name" value="MFS general substrate transporter like domains"/>
    <property type="match status" value="2"/>
</dbReference>
<comment type="similarity">
    <text evidence="2">Belongs to the major facilitator superfamily. Monocarboxylate porter (TC 2.A.1.13) family.</text>
</comment>
<feature type="transmembrane region" description="Helical" evidence="3">
    <location>
        <begin position="364"/>
        <end position="382"/>
    </location>
</feature>
<feature type="transmembrane region" description="Helical" evidence="3">
    <location>
        <begin position="110"/>
        <end position="131"/>
    </location>
</feature>
<keyword evidence="3" id="KW-0472">Membrane</keyword>
<organism evidence="4 5">
    <name type="scientific">Ceratocystis lukuohia</name>
    <dbReference type="NCBI Taxonomy" id="2019550"/>
    <lineage>
        <taxon>Eukaryota</taxon>
        <taxon>Fungi</taxon>
        <taxon>Dikarya</taxon>
        <taxon>Ascomycota</taxon>
        <taxon>Pezizomycotina</taxon>
        <taxon>Sordariomycetes</taxon>
        <taxon>Hypocreomycetidae</taxon>
        <taxon>Microascales</taxon>
        <taxon>Ceratocystidaceae</taxon>
        <taxon>Ceratocystis</taxon>
    </lineage>
</organism>
<evidence type="ECO:0000256" key="1">
    <source>
        <dbReference type="ARBA" id="ARBA00004141"/>
    </source>
</evidence>
<gene>
    <name evidence="4" type="ORF">HOO65_090293</name>
</gene>
<dbReference type="InterPro" id="IPR050327">
    <property type="entry name" value="Proton-linked_MCT"/>
</dbReference>
<dbReference type="GeneID" id="98121517"/>
<comment type="subcellular location">
    <subcellularLocation>
        <location evidence="1">Membrane</location>
        <topology evidence="1">Multi-pass membrane protein</topology>
    </subcellularLocation>
</comment>
<dbReference type="Pfam" id="PF07690">
    <property type="entry name" value="MFS_1"/>
    <property type="match status" value="1"/>
</dbReference>
<dbReference type="Proteomes" id="UP001610728">
    <property type="component" value="Unassembled WGS sequence"/>
</dbReference>
<protein>
    <submittedName>
        <fullName evidence="4">Transporter MCH2</fullName>
    </submittedName>
</protein>
<reference evidence="4 5" key="1">
    <citation type="submission" date="2020-05" db="EMBL/GenBank/DDBJ databases">
        <title>Ceratocystis lukuohia genome.</title>
        <authorList>
            <person name="Harrington T.C."/>
            <person name="Kim K."/>
            <person name="Mayers C.G."/>
        </authorList>
    </citation>
    <scope>NUCLEOTIDE SEQUENCE [LARGE SCALE GENOMIC DNA]</scope>
    <source>
        <strain evidence="4 5">C4212</strain>
    </source>
</reference>
<dbReference type="InterPro" id="IPR036259">
    <property type="entry name" value="MFS_trans_sf"/>
</dbReference>
<accession>A0ABR4M9P8</accession>
<feature type="transmembrane region" description="Helical" evidence="3">
    <location>
        <begin position="428"/>
        <end position="448"/>
    </location>
</feature>
<feature type="transmembrane region" description="Helical" evidence="3">
    <location>
        <begin position="230"/>
        <end position="250"/>
    </location>
</feature>
<dbReference type="PANTHER" id="PTHR11360">
    <property type="entry name" value="MONOCARBOXYLATE TRANSPORTER"/>
    <property type="match status" value="1"/>
</dbReference>
<keyword evidence="3" id="KW-0812">Transmembrane</keyword>
<name>A0ABR4M9P8_9PEZI</name>
<keyword evidence="5" id="KW-1185">Reference proteome</keyword>
<feature type="transmembrane region" description="Helical" evidence="3">
    <location>
        <begin position="198"/>
        <end position="218"/>
    </location>
</feature>
<dbReference type="InterPro" id="IPR011701">
    <property type="entry name" value="MFS"/>
</dbReference>
<sequence length="595" mass="63747">MSISLDLSKPSIAAETALSRPVPSVYDMGNITSPSARFHENTPAAPLSGSIPIKTAAEAPALLQPDGGYGWVCTACVAIINGHTWGLNSSYGVFLAHYLKENTYPSATPLHFAFVGSLSISCALLISPLAIMSTRHFGTKPTMYIGVVVEATSLVCASFAHKIWHLFLTQGFLFGVGMGFLFVPSCNVIPQWFTTNRSLANGISAAGSGMGGLLYSLVSGVVIRKHGVAWTYRMLGITAFVVNAFCTTLVKDRHAAIGSRQNAFDTKLFRRLEYFLLLAYGWFSLLGYIVLIFSLANYANSIGLGASDAALISAMFNLGQGIGRPFIGYFSDRSGRINMAAFMTLICAIFVFAIWIPAKSLSVLILFAILGGAVAGTFWTTIAPVTAEVVGLADIPSALNLMWLVLVLPSTFSEAMALEIVAGTGKYIGAQAFVGCMYVIATGSLVVLRGWKIRENMRTSAASTSSSESSETAVELAPELAMEKVPQNEVGLVANVGILRYAFAMTKFTSSHPPPPPLHERDICAILHATFATDGQVVFKETTGTVTAEGVHAPRQLGQFFERHDANLKTVSELAVKPEIRRLLALATPDILWTD</sequence>
<evidence type="ECO:0000256" key="2">
    <source>
        <dbReference type="ARBA" id="ARBA00006727"/>
    </source>
</evidence>
<evidence type="ECO:0000313" key="4">
    <source>
        <dbReference type="EMBL" id="KAL2884998.1"/>
    </source>
</evidence>
<dbReference type="RefSeq" id="XP_070856179.1">
    <property type="nucleotide sequence ID" value="XM_071004474.1"/>
</dbReference>
<dbReference type="EMBL" id="JABSNW010000009">
    <property type="protein sequence ID" value="KAL2884998.1"/>
    <property type="molecule type" value="Genomic_DNA"/>
</dbReference>